<protein>
    <submittedName>
        <fullName evidence="2">Uncharacterized protein</fullName>
    </submittedName>
</protein>
<feature type="non-terminal residue" evidence="2">
    <location>
        <position position="126"/>
    </location>
</feature>
<dbReference type="AlphaFoldDB" id="A0A0F8VV85"/>
<feature type="transmembrane region" description="Helical" evidence="1">
    <location>
        <begin position="39"/>
        <end position="58"/>
    </location>
</feature>
<keyword evidence="1" id="KW-0812">Transmembrane</keyword>
<keyword evidence="1" id="KW-1133">Transmembrane helix</keyword>
<dbReference type="EMBL" id="LAZR01069160">
    <property type="protein sequence ID" value="KKK48252.1"/>
    <property type="molecule type" value="Genomic_DNA"/>
</dbReference>
<comment type="caution">
    <text evidence="2">The sequence shown here is derived from an EMBL/GenBank/DDBJ whole genome shotgun (WGS) entry which is preliminary data.</text>
</comment>
<evidence type="ECO:0000256" key="1">
    <source>
        <dbReference type="SAM" id="Phobius"/>
    </source>
</evidence>
<sequence>MTPIKCFPLGNLAALNPADQQILEIYPGFLQNSLMKKTHVIVLLLFLCLAYVYGVMSFKFRILPYPQITSIFNALKGKDRLSHIFRNTSHREKTPCVSEASEETMVLVVIGQSGAANTGDTQYSSN</sequence>
<organism evidence="2">
    <name type="scientific">marine sediment metagenome</name>
    <dbReference type="NCBI Taxonomy" id="412755"/>
    <lineage>
        <taxon>unclassified sequences</taxon>
        <taxon>metagenomes</taxon>
        <taxon>ecological metagenomes</taxon>
    </lineage>
</organism>
<proteinExistence type="predicted"/>
<evidence type="ECO:0000313" key="2">
    <source>
        <dbReference type="EMBL" id="KKK48252.1"/>
    </source>
</evidence>
<reference evidence="2" key="1">
    <citation type="journal article" date="2015" name="Nature">
        <title>Complex archaea that bridge the gap between prokaryotes and eukaryotes.</title>
        <authorList>
            <person name="Spang A."/>
            <person name="Saw J.H."/>
            <person name="Jorgensen S.L."/>
            <person name="Zaremba-Niedzwiedzka K."/>
            <person name="Martijn J."/>
            <person name="Lind A.E."/>
            <person name="van Eijk R."/>
            <person name="Schleper C."/>
            <person name="Guy L."/>
            <person name="Ettema T.J."/>
        </authorList>
    </citation>
    <scope>NUCLEOTIDE SEQUENCE</scope>
</reference>
<name>A0A0F8VV85_9ZZZZ</name>
<gene>
    <name evidence="2" type="ORF">LCGC14_3147000</name>
</gene>
<keyword evidence="1" id="KW-0472">Membrane</keyword>
<accession>A0A0F8VV85</accession>